<reference evidence="2 3" key="1">
    <citation type="journal article" date="2024" name="G3 (Bethesda)">
        <title>Genome assembly of Hibiscus sabdariffa L. provides insights into metabolisms of medicinal natural products.</title>
        <authorList>
            <person name="Kim T."/>
        </authorList>
    </citation>
    <scope>NUCLEOTIDE SEQUENCE [LARGE SCALE GENOMIC DNA]</scope>
    <source>
        <strain evidence="2">TK-2024</strain>
        <tissue evidence="2">Old leaves</tissue>
    </source>
</reference>
<dbReference type="Proteomes" id="UP001472677">
    <property type="component" value="Unassembled WGS sequence"/>
</dbReference>
<dbReference type="InterPro" id="IPR016024">
    <property type="entry name" value="ARM-type_fold"/>
</dbReference>
<comment type="caution">
    <text evidence="2">The sequence shown here is derived from an EMBL/GenBank/DDBJ whole genome shotgun (WGS) entry which is preliminary data.</text>
</comment>
<proteinExistence type="predicted"/>
<protein>
    <recommendedName>
        <fullName evidence="1">U-box domain-containing protein</fullName>
    </recommendedName>
</protein>
<dbReference type="InterPro" id="IPR058678">
    <property type="entry name" value="ARM_PUB"/>
</dbReference>
<dbReference type="InterPro" id="IPR011989">
    <property type="entry name" value="ARM-like"/>
</dbReference>
<dbReference type="PANTHER" id="PTHR47873:SF1">
    <property type="entry name" value="ARM REPEAT SUPERFAMILY PROTEIN"/>
    <property type="match status" value="1"/>
</dbReference>
<dbReference type="SUPFAM" id="SSF48371">
    <property type="entry name" value="ARM repeat"/>
    <property type="match status" value="1"/>
</dbReference>
<dbReference type="Pfam" id="PF25598">
    <property type="entry name" value="ARM_PUB"/>
    <property type="match status" value="1"/>
</dbReference>
<organism evidence="2 3">
    <name type="scientific">Hibiscus sabdariffa</name>
    <name type="common">roselle</name>
    <dbReference type="NCBI Taxonomy" id="183260"/>
    <lineage>
        <taxon>Eukaryota</taxon>
        <taxon>Viridiplantae</taxon>
        <taxon>Streptophyta</taxon>
        <taxon>Embryophyta</taxon>
        <taxon>Tracheophyta</taxon>
        <taxon>Spermatophyta</taxon>
        <taxon>Magnoliopsida</taxon>
        <taxon>eudicotyledons</taxon>
        <taxon>Gunneridae</taxon>
        <taxon>Pentapetalae</taxon>
        <taxon>rosids</taxon>
        <taxon>malvids</taxon>
        <taxon>Malvales</taxon>
        <taxon>Malvaceae</taxon>
        <taxon>Malvoideae</taxon>
        <taxon>Hibiscus</taxon>
    </lineage>
</organism>
<dbReference type="Gene3D" id="1.25.10.10">
    <property type="entry name" value="Leucine-rich Repeat Variant"/>
    <property type="match status" value="1"/>
</dbReference>
<dbReference type="PANTHER" id="PTHR47873">
    <property type="entry name" value="ARM REPEAT SUPERFAMILY PROTEIN"/>
    <property type="match status" value="1"/>
</dbReference>
<evidence type="ECO:0000259" key="1">
    <source>
        <dbReference type="Pfam" id="PF25598"/>
    </source>
</evidence>
<evidence type="ECO:0000313" key="3">
    <source>
        <dbReference type="Proteomes" id="UP001472677"/>
    </source>
</evidence>
<keyword evidence="3" id="KW-1185">Reference proteome</keyword>
<gene>
    <name evidence="2" type="ORF">V6N12_058191</name>
</gene>
<dbReference type="EMBL" id="JBBPBM010000010">
    <property type="protein sequence ID" value="KAK8564608.1"/>
    <property type="molecule type" value="Genomic_DNA"/>
</dbReference>
<sequence length="179" mass="19605">MGWTPNAGNQSFPFVAVSDQKSWKHGSRALEISDTPTHMHLSFISNVDEIFEGVTDMLRNLNSYPRALKTGIQALFALCLLKQTRHKAVQAGAPETLIDRLTNLDKCEVERALATIELLCWIPSGCSAFASHALTLLLLVKTILKISDRATEYAAGAMMVLCSDSEQCQRDAVNPGVLT</sequence>
<feature type="domain" description="U-box" evidence="1">
    <location>
        <begin position="39"/>
        <end position="178"/>
    </location>
</feature>
<name>A0ABR2ERF2_9ROSI</name>
<evidence type="ECO:0000313" key="2">
    <source>
        <dbReference type="EMBL" id="KAK8564608.1"/>
    </source>
</evidence>
<accession>A0ABR2ERF2</accession>